<evidence type="ECO:0000313" key="3">
    <source>
        <dbReference type="Proteomes" id="UP000317572"/>
    </source>
</evidence>
<proteinExistence type="predicted"/>
<accession>A0A515CTF6</accession>
<evidence type="ECO:0000313" key="2">
    <source>
        <dbReference type="EMBL" id="QDL31452.1"/>
    </source>
</evidence>
<protein>
    <submittedName>
        <fullName evidence="2">Uncharacterized protein</fullName>
    </submittedName>
</protein>
<gene>
    <name evidence="2" type="ORF">EGO53_06505</name>
</gene>
<dbReference type="Proteomes" id="UP000317572">
    <property type="component" value="Chromosome"/>
</dbReference>
<keyword evidence="1" id="KW-0472">Membrane</keyword>
<organism evidence="2 3">
    <name type="scientific">Serratia liquefaciens</name>
    <dbReference type="NCBI Taxonomy" id="614"/>
    <lineage>
        <taxon>Bacteria</taxon>
        <taxon>Pseudomonadati</taxon>
        <taxon>Pseudomonadota</taxon>
        <taxon>Gammaproteobacteria</taxon>
        <taxon>Enterobacterales</taxon>
        <taxon>Yersiniaceae</taxon>
        <taxon>Serratia</taxon>
    </lineage>
</organism>
<dbReference type="RefSeq" id="WP_142814965.1">
    <property type="nucleotide sequence ID" value="NZ_CP033893.1"/>
</dbReference>
<keyword evidence="1" id="KW-1133">Transmembrane helix</keyword>
<feature type="transmembrane region" description="Helical" evidence="1">
    <location>
        <begin position="6"/>
        <end position="27"/>
    </location>
</feature>
<dbReference type="AlphaFoldDB" id="A0A515CTF6"/>
<evidence type="ECO:0000256" key="1">
    <source>
        <dbReference type="SAM" id="Phobius"/>
    </source>
</evidence>
<reference evidence="2 3" key="1">
    <citation type="submission" date="2018-11" db="EMBL/GenBank/DDBJ databases">
        <title>The first complete genome of Serratia liquefaciens isolated from metalophyte plant revel distinctness adaptive mechanisms in an extreme habitat.</title>
        <authorList>
            <person name="Caneschi W.L."/>
            <person name="Sanchez A.B."/>
            <person name="Felestrino E.B."/>
            <person name="Assis R.A.B."/>
            <person name="Lemes C.G.C."/>
            <person name="Cordeiro I.F."/>
            <person name="Fonseca N.P."/>
            <person name="Villa M."/>
            <person name="Vieira I.T."/>
            <person name="Moraes L.A."/>
            <person name="Kamino L.H.Y."/>
            <person name="do Carmo F."/>
            <person name="Garcia C.M."/>
            <person name="Almeida N.F."/>
            <person name="Silva R.S."/>
            <person name="Ferro J.A."/>
            <person name="Ferro M.I.T."/>
            <person name="Varani A.M."/>
            <person name="Ferreira R.M."/>
            <person name="dos Santos V.L."/>
            <person name="Silva U.C."/>
            <person name="Setubal J.C."/>
            <person name="Moreira L.M."/>
        </authorList>
    </citation>
    <scope>NUCLEOTIDE SEQUENCE [LARGE SCALE GENOMIC DNA]</scope>
    <source>
        <strain evidence="2 3">FG3</strain>
    </source>
</reference>
<keyword evidence="1" id="KW-0812">Transmembrane</keyword>
<dbReference type="EMBL" id="CP033893">
    <property type="protein sequence ID" value="QDL31452.1"/>
    <property type="molecule type" value="Genomic_DNA"/>
</dbReference>
<sequence>MSYSDVVATIAMIVSITAVPASGYVSYRFAIKGEKRKEFNAIADPIMESLMQQLERTKKGDPPWKTTQKEQINSLINISKPKDFNRIQDAYEAYQRALSECGKYINYGASYDFHSPHVLIEAIENLMPFVRHR</sequence>
<name>A0A515CTF6_SERLI</name>